<dbReference type="InterPro" id="IPR036390">
    <property type="entry name" value="WH_DNA-bd_sf"/>
</dbReference>
<dbReference type="SUPFAM" id="SSF48008">
    <property type="entry name" value="GntR ligand-binding domain-like"/>
    <property type="match status" value="1"/>
</dbReference>
<dbReference type="Pfam" id="PF00392">
    <property type="entry name" value="GntR"/>
    <property type="match status" value="1"/>
</dbReference>
<dbReference type="SMART" id="SM00895">
    <property type="entry name" value="FCD"/>
    <property type="match status" value="1"/>
</dbReference>
<gene>
    <name evidence="5" type="ORF">ACFQ5J_11740</name>
</gene>
<evidence type="ECO:0000259" key="4">
    <source>
        <dbReference type="PROSITE" id="PS50949"/>
    </source>
</evidence>
<dbReference type="PANTHER" id="PTHR43537:SF5">
    <property type="entry name" value="UXU OPERON TRANSCRIPTIONAL REGULATOR"/>
    <property type="match status" value="1"/>
</dbReference>
<dbReference type="InterPro" id="IPR000524">
    <property type="entry name" value="Tscrpt_reg_HTH_GntR"/>
</dbReference>
<protein>
    <submittedName>
        <fullName evidence="5">GntR family transcriptional regulator</fullName>
    </submittedName>
</protein>
<dbReference type="InterPro" id="IPR036388">
    <property type="entry name" value="WH-like_DNA-bd_sf"/>
</dbReference>
<name>A0ABW4EAX0_9LACO</name>
<dbReference type="SUPFAM" id="SSF46785">
    <property type="entry name" value="Winged helix' DNA-binding domain"/>
    <property type="match status" value="1"/>
</dbReference>
<dbReference type="Gene3D" id="1.10.10.10">
    <property type="entry name" value="Winged helix-like DNA-binding domain superfamily/Winged helix DNA-binding domain"/>
    <property type="match status" value="1"/>
</dbReference>
<evidence type="ECO:0000256" key="3">
    <source>
        <dbReference type="ARBA" id="ARBA00023163"/>
    </source>
</evidence>
<dbReference type="InterPro" id="IPR008920">
    <property type="entry name" value="TF_FadR/GntR_C"/>
</dbReference>
<dbReference type="InterPro" id="IPR011711">
    <property type="entry name" value="GntR_C"/>
</dbReference>
<evidence type="ECO:0000256" key="2">
    <source>
        <dbReference type="ARBA" id="ARBA00023125"/>
    </source>
</evidence>
<dbReference type="Gene3D" id="1.20.120.530">
    <property type="entry name" value="GntR ligand-binding domain-like"/>
    <property type="match status" value="1"/>
</dbReference>
<comment type="caution">
    <text evidence="5">The sequence shown here is derived from an EMBL/GenBank/DDBJ whole genome shotgun (WGS) entry which is preliminary data.</text>
</comment>
<dbReference type="Proteomes" id="UP001597252">
    <property type="component" value="Unassembled WGS sequence"/>
</dbReference>
<dbReference type="RefSeq" id="WP_125754083.1">
    <property type="nucleotide sequence ID" value="NZ_JBHTON010000046.1"/>
</dbReference>
<evidence type="ECO:0000256" key="1">
    <source>
        <dbReference type="ARBA" id="ARBA00023015"/>
    </source>
</evidence>
<keyword evidence="1" id="KW-0805">Transcription regulation</keyword>
<dbReference type="PANTHER" id="PTHR43537">
    <property type="entry name" value="TRANSCRIPTIONAL REGULATOR, GNTR FAMILY"/>
    <property type="match status" value="1"/>
</dbReference>
<keyword evidence="6" id="KW-1185">Reference proteome</keyword>
<proteinExistence type="predicted"/>
<accession>A0ABW4EAX0</accession>
<sequence>MADSNIHQVAGEIEKYLDENASLPLCDRTYLAMRKAIILGNISGGQQFFEYSLANVLNMSRTPLRYAIDRLIDEQLVTRERGRGVTVTGLDSEATSEIFSIRFELDSLATRNAMQRMSKGDYDCMSDLLREAEDMNKHDKVSDVVNSLSLFNRMIYSYSEMPHLKAMVTDISTYLIYFRDANLTIRSRRQRALEEHWRIFNAMVSRDSGRVTQAVVQHLDHSQEAILHEMNTRSLLPDKVIQRRLNSPWIYD</sequence>
<organism evidence="5 6">
    <name type="scientific">Lacticaseibacillus baoqingensis</name>
    <dbReference type="NCBI Taxonomy" id="2486013"/>
    <lineage>
        <taxon>Bacteria</taxon>
        <taxon>Bacillati</taxon>
        <taxon>Bacillota</taxon>
        <taxon>Bacilli</taxon>
        <taxon>Lactobacillales</taxon>
        <taxon>Lactobacillaceae</taxon>
        <taxon>Lacticaseibacillus</taxon>
    </lineage>
</organism>
<keyword evidence="3" id="KW-0804">Transcription</keyword>
<dbReference type="SMART" id="SM00345">
    <property type="entry name" value="HTH_GNTR"/>
    <property type="match status" value="1"/>
</dbReference>
<keyword evidence="2" id="KW-0238">DNA-binding</keyword>
<reference evidence="6" key="1">
    <citation type="journal article" date="2019" name="Int. J. Syst. Evol. Microbiol.">
        <title>The Global Catalogue of Microorganisms (GCM) 10K type strain sequencing project: providing services to taxonomists for standard genome sequencing and annotation.</title>
        <authorList>
            <consortium name="The Broad Institute Genomics Platform"/>
            <consortium name="The Broad Institute Genome Sequencing Center for Infectious Disease"/>
            <person name="Wu L."/>
            <person name="Ma J."/>
        </authorList>
    </citation>
    <scope>NUCLEOTIDE SEQUENCE [LARGE SCALE GENOMIC DNA]</scope>
    <source>
        <strain evidence="6">CCM 8903</strain>
    </source>
</reference>
<dbReference type="EMBL" id="JBHTON010000046">
    <property type="protein sequence ID" value="MFD1485899.1"/>
    <property type="molecule type" value="Genomic_DNA"/>
</dbReference>
<evidence type="ECO:0000313" key="5">
    <source>
        <dbReference type="EMBL" id="MFD1485899.1"/>
    </source>
</evidence>
<feature type="domain" description="HTH gntR-type" evidence="4">
    <location>
        <begin position="23"/>
        <end position="90"/>
    </location>
</feature>
<dbReference type="Pfam" id="PF07729">
    <property type="entry name" value="FCD"/>
    <property type="match status" value="1"/>
</dbReference>
<evidence type="ECO:0000313" key="6">
    <source>
        <dbReference type="Proteomes" id="UP001597252"/>
    </source>
</evidence>
<dbReference type="PROSITE" id="PS50949">
    <property type="entry name" value="HTH_GNTR"/>
    <property type="match status" value="1"/>
</dbReference>